<gene>
    <name evidence="1" type="ORF">CLV43_10431</name>
</gene>
<name>A0A2T0T979_9PSEU</name>
<sequence length="187" mass="19817">MTRPPVLSRGRHPTPGHGQCLMELVSTLAGEVWSDRPAAVHPVLAAVARAVNDSCTAPGRQRLLPFAPRLVGVVRAPTVALVLRCTGEAGVRPLRGRLVAPAVVAHATRVVALRAGDARDDVLHRLLTDCLELCRTPTTKCFPDGKTGDRVPGALAGRLGAAGGRVVRQGLRHDRPQWTAAARSPVR</sequence>
<keyword evidence="2" id="KW-1185">Reference proteome</keyword>
<accession>A0A2T0T979</accession>
<dbReference type="EMBL" id="PVTF01000004">
    <property type="protein sequence ID" value="PRY42201.1"/>
    <property type="molecule type" value="Genomic_DNA"/>
</dbReference>
<evidence type="ECO:0000313" key="1">
    <source>
        <dbReference type="EMBL" id="PRY42201.1"/>
    </source>
</evidence>
<dbReference type="AlphaFoldDB" id="A0A2T0T979"/>
<comment type="caution">
    <text evidence="1">The sequence shown here is derived from an EMBL/GenBank/DDBJ whole genome shotgun (WGS) entry which is preliminary data.</text>
</comment>
<protein>
    <submittedName>
        <fullName evidence="1">Uncharacterized protein</fullName>
    </submittedName>
</protein>
<evidence type="ECO:0000313" key="2">
    <source>
        <dbReference type="Proteomes" id="UP000239494"/>
    </source>
</evidence>
<dbReference type="Proteomes" id="UP000239494">
    <property type="component" value="Unassembled WGS sequence"/>
</dbReference>
<dbReference type="RefSeq" id="WP_106187641.1">
    <property type="nucleotide sequence ID" value="NZ_PVTF01000004.1"/>
</dbReference>
<reference evidence="1 2" key="1">
    <citation type="submission" date="2018-03" db="EMBL/GenBank/DDBJ databases">
        <title>Genomic Encyclopedia of Archaeal and Bacterial Type Strains, Phase II (KMG-II): from individual species to whole genera.</title>
        <authorList>
            <person name="Goeker M."/>
        </authorList>
    </citation>
    <scope>NUCLEOTIDE SEQUENCE [LARGE SCALE GENOMIC DNA]</scope>
    <source>
        <strain evidence="1 2">DSM 44720</strain>
    </source>
</reference>
<proteinExistence type="predicted"/>
<organism evidence="1 2">
    <name type="scientific">Umezawaea tangerina</name>
    <dbReference type="NCBI Taxonomy" id="84725"/>
    <lineage>
        <taxon>Bacteria</taxon>
        <taxon>Bacillati</taxon>
        <taxon>Actinomycetota</taxon>
        <taxon>Actinomycetes</taxon>
        <taxon>Pseudonocardiales</taxon>
        <taxon>Pseudonocardiaceae</taxon>
        <taxon>Umezawaea</taxon>
    </lineage>
</organism>
<dbReference type="OrthoDB" id="7264945at2"/>